<organism evidence="8 9">
    <name type="scientific">Motiliproteus coralliicola</name>
    <dbReference type="NCBI Taxonomy" id="2283196"/>
    <lineage>
        <taxon>Bacteria</taxon>
        <taxon>Pseudomonadati</taxon>
        <taxon>Pseudomonadota</taxon>
        <taxon>Gammaproteobacteria</taxon>
        <taxon>Oceanospirillales</taxon>
        <taxon>Oceanospirillaceae</taxon>
        <taxon>Motiliproteus</taxon>
    </lineage>
</organism>
<dbReference type="SUPFAM" id="SSF117892">
    <property type="entry name" value="Band 7/SPFH domain"/>
    <property type="match status" value="1"/>
</dbReference>
<dbReference type="InterPro" id="IPR001107">
    <property type="entry name" value="Band_7"/>
</dbReference>
<evidence type="ECO:0000256" key="6">
    <source>
        <dbReference type="PIRNR" id="PIRNR005651"/>
    </source>
</evidence>
<keyword evidence="8" id="KW-0378">Hydrolase</keyword>
<dbReference type="NCBIfam" id="TIGR01932">
    <property type="entry name" value="hflC"/>
    <property type="match status" value="1"/>
</dbReference>
<dbReference type="EMBL" id="QQOH01000003">
    <property type="protein sequence ID" value="RDE19628.1"/>
    <property type="molecule type" value="Genomic_DNA"/>
</dbReference>
<evidence type="ECO:0000256" key="3">
    <source>
        <dbReference type="ARBA" id="ARBA00022692"/>
    </source>
</evidence>
<protein>
    <recommendedName>
        <fullName evidence="6">Protein HflC</fullName>
    </recommendedName>
</protein>
<comment type="subcellular location">
    <subcellularLocation>
        <location evidence="1">Membrane</location>
        <topology evidence="1">Single-pass membrane protein</topology>
    </subcellularLocation>
</comment>
<evidence type="ECO:0000259" key="7">
    <source>
        <dbReference type="SMART" id="SM00244"/>
    </source>
</evidence>
<evidence type="ECO:0000256" key="4">
    <source>
        <dbReference type="ARBA" id="ARBA00022989"/>
    </source>
</evidence>
<dbReference type="PANTHER" id="PTHR42911">
    <property type="entry name" value="MODULATOR OF FTSH PROTEASE HFLC"/>
    <property type="match status" value="1"/>
</dbReference>
<comment type="function">
    <text evidence="6">HflC and HflK could regulate a protease.</text>
</comment>
<comment type="similarity">
    <text evidence="2 6">Belongs to the band 7/mec-2 family. HflC subfamily.</text>
</comment>
<keyword evidence="3" id="KW-0812">Transmembrane</keyword>
<sequence length="295" mass="33416">MNSGRTFAVMAALLLLVVVANNSLFIIKETERAVKLQFGEVVNPDLKPGLHIKMPIVNSITKFDGRVQTLDSRPQDYLTLEKKRLIVDSFVKWRIADVKTYYTATSGDEFRAADLLASRMDTRLRNKFGRRTLTEVVSGDREEMMVQLTKELTEITQQELGIEVVDVRVKRIDLPTEVSQSVYDRMRTEREREARELRSKGNELAEGIRADADRQKTVILAEAFREAEQVRGDGDAVAASTYAQAYQKDPEFYSFYRSLNAYKDTFNSKDDVMVLEPGSDFFKYLNAAGGAGLAN</sequence>
<dbReference type="Pfam" id="PF01145">
    <property type="entry name" value="Band_7"/>
    <property type="match status" value="1"/>
</dbReference>
<name>A0A369WC81_9GAMM</name>
<dbReference type="PRINTS" id="PR00721">
    <property type="entry name" value="STOMATIN"/>
</dbReference>
<dbReference type="GO" id="GO:0006508">
    <property type="term" value="P:proteolysis"/>
    <property type="evidence" value="ECO:0007669"/>
    <property type="project" value="UniProtKB-KW"/>
</dbReference>
<keyword evidence="4" id="KW-1133">Transmembrane helix</keyword>
<keyword evidence="8" id="KW-0645">Protease</keyword>
<evidence type="ECO:0000256" key="1">
    <source>
        <dbReference type="ARBA" id="ARBA00004167"/>
    </source>
</evidence>
<dbReference type="InterPro" id="IPR010200">
    <property type="entry name" value="HflC"/>
</dbReference>
<accession>A0A369WC81</accession>
<evidence type="ECO:0000313" key="9">
    <source>
        <dbReference type="Proteomes" id="UP000253769"/>
    </source>
</evidence>
<dbReference type="Gene3D" id="3.30.479.30">
    <property type="entry name" value="Band 7 domain"/>
    <property type="match status" value="1"/>
</dbReference>
<evidence type="ECO:0000313" key="8">
    <source>
        <dbReference type="EMBL" id="RDE19628.1"/>
    </source>
</evidence>
<keyword evidence="9" id="KW-1185">Reference proteome</keyword>
<dbReference type="GO" id="GO:0016020">
    <property type="term" value="C:membrane"/>
    <property type="evidence" value="ECO:0007669"/>
    <property type="project" value="UniProtKB-SubCell"/>
</dbReference>
<reference evidence="8 9" key="1">
    <citation type="submission" date="2018-07" db="EMBL/GenBank/DDBJ databases">
        <title>Motiliproteus coralliicola sp. nov., a bacterium isolated from Coral.</title>
        <authorList>
            <person name="Wang G."/>
        </authorList>
    </citation>
    <scope>NUCLEOTIDE SEQUENCE [LARGE SCALE GENOMIC DNA]</scope>
    <source>
        <strain evidence="8 9">C34</strain>
    </source>
</reference>
<dbReference type="GO" id="GO:0008233">
    <property type="term" value="F:peptidase activity"/>
    <property type="evidence" value="ECO:0007669"/>
    <property type="project" value="UniProtKB-KW"/>
</dbReference>
<dbReference type="RefSeq" id="WP_114695972.1">
    <property type="nucleotide sequence ID" value="NZ_QQOH01000003.1"/>
</dbReference>
<dbReference type="OrthoDB" id="9812991at2"/>
<dbReference type="InterPro" id="IPR001972">
    <property type="entry name" value="Stomatin_HflK_fam"/>
</dbReference>
<evidence type="ECO:0000256" key="2">
    <source>
        <dbReference type="ARBA" id="ARBA00007862"/>
    </source>
</evidence>
<dbReference type="PIRSF" id="PIRSF005651">
    <property type="entry name" value="HflC"/>
    <property type="match status" value="1"/>
</dbReference>
<evidence type="ECO:0000256" key="5">
    <source>
        <dbReference type="ARBA" id="ARBA00023136"/>
    </source>
</evidence>
<comment type="caution">
    <text evidence="8">The sequence shown here is derived from an EMBL/GenBank/DDBJ whole genome shotgun (WGS) entry which is preliminary data.</text>
</comment>
<dbReference type="SMART" id="SM00244">
    <property type="entry name" value="PHB"/>
    <property type="match status" value="1"/>
</dbReference>
<dbReference type="CDD" id="cd03405">
    <property type="entry name" value="SPFH_HflC"/>
    <property type="match status" value="1"/>
</dbReference>
<keyword evidence="5" id="KW-0472">Membrane</keyword>
<dbReference type="InterPro" id="IPR036013">
    <property type="entry name" value="Band_7/SPFH_dom_sf"/>
</dbReference>
<dbReference type="AlphaFoldDB" id="A0A369WC81"/>
<proteinExistence type="inferred from homology"/>
<dbReference type="PANTHER" id="PTHR42911:SF1">
    <property type="entry name" value="MODULATOR OF FTSH PROTEASE HFLC"/>
    <property type="match status" value="1"/>
</dbReference>
<dbReference type="Proteomes" id="UP000253769">
    <property type="component" value="Unassembled WGS sequence"/>
</dbReference>
<feature type="domain" description="Band 7" evidence="7">
    <location>
        <begin position="22"/>
        <end position="186"/>
    </location>
</feature>
<gene>
    <name evidence="8" type="primary">hflC</name>
    <name evidence="8" type="ORF">DV711_12145</name>
</gene>